<evidence type="ECO:0000313" key="1">
    <source>
        <dbReference type="EMBL" id="ETD66717.1"/>
    </source>
</evidence>
<name>V8FTG6_9BURK</name>
<organism evidence="1 2">
    <name type="scientific">Pelistega indica</name>
    <dbReference type="NCBI Taxonomy" id="1414851"/>
    <lineage>
        <taxon>Bacteria</taxon>
        <taxon>Pseudomonadati</taxon>
        <taxon>Pseudomonadota</taxon>
        <taxon>Betaproteobacteria</taxon>
        <taxon>Burkholderiales</taxon>
        <taxon>Alcaligenaceae</taxon>
        <taxon>Pelistega</taxon>
    </lineage>
</organism>
<dbReference type="EMBL" id="AYSV01000135">
    <property type="protein sequence ID" value="ETD66717.1"/>
    <property type="molecule type" value="Genomic_DNA"/>
</dbReference>
<gene>
    <name evidence="1" type="ORF">V757_12200</name>
</gene>
<dbReference type="Proteomes" id="UP000018766">
    <property type="component" value="Unassembled WGS sequence"/>
</dbReference>
<comment type="caution">
    <text evidence="1">The sequence shown here is derived from an EMBL/GenBank/DDBJ whole genome shotgun (WGS) entry which is preliminary data.</text>
</comment>
<evidence type="ECO:0000313" key="2">
    <source>
        <dbReference type="Proteomes" id="UP000018766"/>
    </source>
</evidence>
<accession>V8FTG6</accession>
<protein>
    <submittedName>
        <fullName evidence="1">Uncharacterized protein</fullName>
    </submittedName>
</protein>
<reference evidence="1 2" key="1">
    <citation type="submission" date="2013-11" db="EMBL/GenBank/DDBJ databases">
        <title>Genomic analysis of Pelistega sp. HM-7.</title>
        <authorList>
            <person name="Kumbhare S.V."/>
            <person name="Shetty S.A."/>
            <person name="Sharma O."/>
            <person name="Dhotre D.P."/>
        </authorList>
    </citation>
    <scope>NUCLEOTIDE SEQUENCE [LARGE SCALE GENOMIC DNA]</scope>
    <source>
        <strain evidence="1 2">HM-7</strain>
    </source>
</reference>
<sequence>MDELYNLKRLLKAIVNDKQIVIALGETNADKLRKYITHLDTHWYPPGESLRGMHYRVSSMDGLERVTDDDVASCLDYIHEKRELSDYDMSDYIWEWAENRRAAAEDAAMEWKREQLMIP</sequence>
<proteinExistence type="predicted"/>
<dbReference type="AlphaFoldDB" id="V8FTG6"/>
<keyword evidence="2" id="KW-1185">Reference proteome</keyword>